<keyword evidence="3" id="KW-1185">Reference proteome</keyword>
<proteinExistence type="predicted"/>
<dbReference type="Proteomes" id="UP001162164">
    <property type="component" value="Unassembled WGS sequence"/>
</dbReference>
<evidence type="ECO:0000256" key="1">
    <source>
        <dbReference type="ARBA" id="ARBA00023033"/>
    </source>
</evidence>
<dbReference type="InterPro" id="IPR036396">
    <property type="entry name" value="Cyt_P450_sf"/>
</dbReference>
<gene>
    <name evidence="2" type="ORF">NQ317_012519</name>
</gene>
<organism evidence="2 3">
    <name type="scientific">Molorchus minor</name>
    <dbReference type="NCBI Taxonomy" id="1323400"/>
    <lineage>
        <taxon>Eukaryota</taxon>
        <taxon>Metazoa</taxon>
        <taxon>Ecdysozoa</taxon>
        <taxon>Arthropoda</taxon>
        <taxon>Hexapoda</taxon>
        <taxon>Insecta</taxon>
        <taxon>Pterygota</taxon>
        <taxon>Neoptera</taxon>
        <taxon>Endopterygota</taxon>
        <taxon>Coleoptera</taxon>
        <taxon>Polyphaga</taxon>
        <taxon>Cucujiformia</taxon>
        <taxon>Chrysomeloidea</taxon>
        <taxon>Cerambycidae</taxon>
        <taxon>Lamiinae</taxon>
        <taxon>Monochamini</taxon>
        <taxon>Molorchus</taxon>
    </lineage>
</organism>
<dbReference type="SUPFAM" id="SSF48264">
    <property type="entry name" value="Cytochrome P450"/>
    <property type="match status" value="1"/>
</dbReference>
<accession>A0ABQ9K290</accession>
<evidence type="ECO:0000313" key="3">
    <source>
        <dbReference type="Proteomes" id="UP001162164"/>
    </source>
</evidence>
<name>A0ABQ9K290_9CUCU</name>
<reference evidence="2" key="1">
    <citation type="journal article" date="2023" name="Insect Mol. Biol.">
        <title>Genome sequencing provides insights into the evolution of gene families encoding plant cell wall-degrading enzymes in longhorned beetles.</title>
        <authorList>
            <person name="Shin N.R."/>
            <person name="Okamura Y."/>
            <person name="Kirsch R."/>
            <person name="Pauchet Y."/>
        </authorList>
    </citation>
    <scope>NUCLEOTIDE SEQUENCE</scope>
    <source>
        <strain evidence="2">MMC_N1</strain>
    </source>
</reference>
<dbReference type="EMBL" id="JAPWTJ010000036">
    <property type="protein sequence ID" value="KAJ8984454.1"/>
    <property type="molecule type" value="Genomic_DNA"/>
</dbReference>
<keyword evidence="1" id="KW-0560">Oxidoreductase</keyword>
<keyword evidence="1" id="KW-0503">Monooxygenase</keyword>
<protein>
    <submittedName>
        <fullName evidence="2">Uncharacterized protein</fullName>
    </submittedName>
</protein>
<evidence type="ECO:0000313" key="2">
    <source>
        <dbReference type="EMBL" id="KAJ8984454.1"/>
    </source>
</evidence>
<sequence>MRAAPQLLLNNVDALFAELHWVSRAYQKPFRIPKNRCPQFRSKPSADLSQRFGQLQIKIGLAQLIRYFKISVNEKTPSSVDYLPFYFLLFPKGGIWLDFQKI</sequence>
<comment type="caution">
    <text evidence="2">The sequence shown here is derived from an EMBL/GenBank/DDBJ whole genome shotgun (WGS) entry which is preliminary data.</text>
</comment>